<protein>
    <submittedName>
        <fullName evidence="4">Spore gernimation protein GerA</fullName>
    </submittedName>
</protein>
<feature type="transmembrane region" description="Helical" evidence="3">
    <location>
        <begin position="387"/>
        <end position="409"/>
    </location>
</feature>
<accession>A0A081P1Q0</accession>
<dbReference type="GO" id="GO:0009847">
    <property type="term" value="P:spore germination"/>
    <property type="evidence" value="ECO:0007669"/>
    <property type="project" value="InterPro"/>
</dbReference>
<comment type="caution">
    <text evidence="4">The sequence shown here is derived from an EMBL/GenBank/DDBJ whole genome shotgun (WGS) entry which is preliminary data.</text>
</comment>
<name>A0A081P1Q0_9BACL</name>
<organism evidence="4 5">
    <name type="scientific">Paenibacillus tyrfis</name>
    <dbReference type="NCBI Taxonomy" id="1501230"/>
    <lineage>
        <taxon>Bacteria</taxon>
        <taxon>Bacillati</taxon>
        <taxon>Bacillota</taxon>
        <taxon>Bacilli</taxon>
        <taxon>Bacillales</taxon>
        <taxon>Paenibacillaceae</taxon>
        <taxon>Paenibacillus</taxon>
    </lineage>
</organism>
<keyword evidence="3" id="KW-0812">Transmembrane</keyword>
<sequence length="485" mass="53521">METALKPSNDASAEASIRIQQALRECADVVVQSIHACGTISCTWIYISSIVDHQVLQSEIFALLKPRPEPVTSERLFSLLCEGSLLSSPVTITEDESAAVQALLHGSAVLLIHGRRELCLVPIKKYTSRAVTEPKNENVIVGPQEAFIENLDANLSLLRHIIKHPSLKIERHIVGEYTQTAVCIVYIEGLLKPGLLEHVREKLNGIKLDGILGINYLAEHLESAPYSPFPQIQFTERPDTLAAALLEGRIGVIADGTPLTLVAPVTFFSLMQSAEDYFQRYFAATWIRWIRYFFTVISFLLPSTYVAVTTFHPEMIPANLLTTIAASRENIPFPALVEALMMEIAFEGLREAGIRIPRPIGQTVSIIGAIVIGQAAVQAGIVSAPMVIVVSMTGIASFIIPHFELGLSFRLLRFPIMLLGGALGLFGVIIGVFLIYWHLVTLRSLGVPYMQPFAPLVFSQWKDAMVRAPWTRLKNSPAGYSKKQR</sequence>
<evidence type="ECO:0000256" key="2">
    <source>
        <dbReference type="ARBA" id="ARBA00023136"/>
    </source>
</evidence>
<evidence type="ECO:0000256" key="1">
    <source>
        <dbReference type="ARBA" id="ARBA00005278"/>
    </source>
</evidence>
<dbReference type="PANTHER" id="PTHR22550:SF5">
    <property type="entry name" value="LEUCINE ZIPPER PROTEIN 4"/>
    <property type="match status" value="1"/>
</dbReference>
<keyword evidence="2 3" id="KW-0472">Membrane</keyword>
<dbReference type="Proteomes" id="UP000028123">
    <property type="component" value="Unassembled WGS sequence"/>
</dbReference>
<proteinExistence type="inferred from homology"/>
<dbReference type="PIRSF" id="PIRSF005690">
    <property type="entry name" value="GerBA"/>
    <property type="match status" value="1"/>
</dbReference>
<dbReference type="eggNOG" id="COG0697">
    <property type="taxonomic scope" value="Bacteria"/>
</dbReference>
<dbReference type="AlphaFoldDB" id="A0A081P1Q0"/>
<keyword evidence="5" id="KW-1185">Reference proteome</keyword>
<dbReference type="OrthoDB" id="1726708at2"/>
<comment type="similarity">
    <text evidence="1">Belongs to the GerABKA family.</text>
</comment>
<feature type="transmembrane region" description="Helical" evidence="3">
    <location>
        <begin position="416"/>
        <end position="439"/>
    </location>
</feature>
<dbReference type="InterPro" id="IPR004995">
    <property type="entry name" value="Spore_Ger"/>
</dbReference>
<evidence type="ECO:0000313" key="5">
    <source>
        <dbReference type="Proteomes" id="UP000028123"/>
    </source>
</evidence>
<evidence type="ECO:0000256" key="3">
    <source>
        <dbReference type="SAM" id="Phobius"/>
    </source>
</evidence>
<evidence type="ECO:0000313" key="4">
    <source>
        <dbReference type="EMBL" id="KEQ24623.1"/>
    </source>
</evidence>
<dbReference type="GO" id="GO:0016020">
    <property type="term" value="C:membrane"/>
    <property type="evidence" value="ECO:0007669"/>
    <property type="project" value="InterPro"/>
</dbReference>
<gene>
    <name evidence="4" type="ORF">ET33_07720</name>
</gene>
<keyword evidence="3" id="KW-1133">Transmembrane helix</keyword>
<reference evidence="4 5" key="1">
    <citation type="submission" date="2014-06" db="EMBL/GenBank/DDBJ databases">
        <title>Draft genome sequence of Paenibacillus sp. MSt1.</title>
        <authorList>
            <person name="Aw Y.K."/>
            <person name="Ong K.S."/>
            <person name="Gan H.M."/>
            <person name="Lee S.M."/>
        </authorList>
    </citation>
    <scope>NUCLEOTIDE SEQUENCE [LARGE SCALE GENOMIC DNA]</scope>
    <source>
        <strain evidence="4 5">MSt1</strain>
    </source>
</reference>
<dbReference type="PANTHER" id="PTHR22550">
    <property type="entry name" value="SPORE GERMINATION PROTEIN"/>
    <property type="match status" value="1"/>
</dbReference>
<feature type="transmembrane region" description="Helical" evidence="3">
    <location>
        <begin position="289"/>
        <end position="311"/>
    </location>
</feature>
<dbReference type="EMBL" id="JNVM01000015">
    <property type="protein sequence ID" value="KEQ24623.1"/>
    <property type="molecule type" value="Genomic_DNA"/>
</dbReference>
<dbReference type="Pfam" id="PF03323">
    <property type="entry name" value="GerA"/>
    <property type="match status" value="1"/>
</dbReference>
<dbReference type="InterPro" id="IPR050768">
    <property type="entry name" value="UPF0353/GerABKA_families"/>
</dbReference>